<gene>
    <name evidence="2" type="ORF">NLJ89_g7030</name>
</gene>
<sequence length="198" mass="22235">MTPNLSLLVNPGYVLKEYNSKTVKIGREVHALDDLGQLIASDPAARVLVMKEVRGKTLAKMAEDLTPDREKWKGEWKPKVAAAAAAIAKSKDLYHMDLNLDNIVIDGSKIQFIDWELYWERVQGGFTDDKEKIERDLQTVWDTPSKIPKSNSPSASNKKSSSPRGSPNKKSRSPSSVKKSGSPKRRSARAHRREVFYD</sequence>
<accession>A0A9W8K4D3</accession>
<dbReference type="Proteomes" id="UP001148786">
    <property type="component" value="Unassembled WGS sequence"/>
</dbReference>
<dbReference type="Gene3D" id="3.90.1200.10">
    <property type="match status" value="1"/>
</dbReference>
<dbReference type="EMBL" id="JANKHO010000800">
    <property type="protein sequence ID" value="KAJ3506141.1"/>
    <property type="molecule type" value="Genomic_DNA"/>
</dbReference>
<name>A0A9W8K4D3_9AGAR</name>
<feature type="compositionally biased region" description="Basic residues" evidence="1">
    <location>
        <begin position="181"/>
        <end position="192"/>
    </location>
</feature>
<dbReference type="InterPro" id="IPR011009">
    <property type="entry name" value="Kinase-like_dom_sf"/>
</dbReference>
<evidence type="ECO:0008006" key="4">
    <source>
        <dbReference type="Google" id="ProtNLM"/>
    </source>
</evidence>
<protein>
    <recommendedName>
        <fullName evidence="4">Protein kinase domain-containing protein</fullName>
    </recommendedName>
</protein>
<dbReference type="SUPFAM" id="SSF56112">
    <property type="entry name" value="Protein kinase-like (PK-like)"/>
    <property type="match status" value="1"/>
</dbReference>
<reference evidence="2" key="1">
    <citation type="submission" date="2022-07" db="EMBL/GenBank/DDBJ databases">
        <title>Genome Sequence of Agrocybe chaxingu.</title>
        <authorList>
            <person name="Buettner E."/>
        </authorList>
    </citation>
    <scope>NUCLEOTIDE SEQUENCE</scope>
    <source>
        <strain evidence="2">MP-N11</strain>
    </source>
</reference>
<evidence type="ECO:0000313" key="3">
    <source>
        <dbReference type="Proteomes" id="UP001148786"/>
    </source>
</evidence>
<evidence type="ECO:0000256" key="1">
    <source>
        <dbReference type="SAM" id="MobiDB-lite"/>
    </source>
</evidence>
<evidence type="ECO:0000313" key="2">
    <source>
        <dbReference type="EMBL" id="KAJ3506141.1"/>
    </source>
</evidence>
<proteinExistence type="predicted"/>
<organism evidence="2 3">
    <name type="scientific">Agrocybe chaxingu</name>
    <dbReference type="NCBI Taxonomy" id="84603"/>
    <lineage>
        <taxon>Eukaryota</taxon>
        <taxon>Fungi</taxon>
        <taxon>Dikarya</taxon>
        <taxon>Basidiomycota</taxon>
        <taxon>Agaricomycotina</taxon>
        <taxon>Agaricomycetes</taxon>
        <taxon>Agaricomycetidae</taxon>
        <taxon>Agaricales</taxon>
        <taxon>Agaricineae</taxon>
        <taxon>Strophariaceae</taxon>
        <taxon>Agrocybe</taxon>
    </lineage>
</organism>
<comment type="caution">
    <text evidence="2">The sequence shown here is derived from an EMBL/GenBank/DDBJ whole genome shotgun (WGS) entry which is preliminary data.</text>
</comment>
<feature type="region of interest" description="Disordered" evidence="1">
    <location>
        <begin position="138"/>
        <end position="198"/>
    </location>
</feature>
<feature type="compositionally biased region" description="Low complexity" evidence="1">
    <location>
        <begin position="144"/>
        <end position="166"/>
    </location>
</feature>
<dbReference type="AlphaFoldDB" id="A0A9W8K4D3"/>
<dbReference type="OrthoDB" id="3055424at2759"/>
<keyword evidence="3" id="KW-1185">Reference proteome</keyword>